<comment type="caution">
    <text evidence="4">The sequence shown here is derived from an EMBL/GenBank/DDBJ whole genome shotgun (WGS) entry which is preliminary data.</text>
</comment>
<dbReference type="Gene3D" id="3.40.630.30">
    <property type="match status" value="1"/>
</dbReference>
<sequence length="224" mass="26186">MVKKLTWDSDFFKKNIGQIDASEFKKANLLEYDLIYVTSQTDFNIVIQDFECTFEEVKVVFEKKNLTTANLDSHIFSVAEVNVNLEDLYVLAYESGKYSRFLLDYNFSKLEFETMYKMWVDNSISKKIATDVLVYIENQKLLGFVTYKIDNKNAHIGLIAVHPNAQGKGIGKKLLARAEHMAQIQHCHIMQIPTQKQNKEACTFYSKQQYNVSSETYIKHYWRK</sequence>
<evidence type="ECO:0000256" key="1">
    <source>
        <dbReference type="ARBA" id="ARBA00022679"/>
    </source>
</evidence>
<dbReference type="CDD" id="cd04301">
    <property type="entry name" value="NAT_SF"/>
    <property type="match status" value="1"/>
</dbReference>
<dbReference type="PROSITE" id="PS51186">
    <property type="entry name" value="GNAT"/>
    <property type="match status" value="1"/>
</dbReference>
<evidence type="ECO:0000259" key="3">
    <source>
        <dbReference type="PROSITE" id="PS51186"/>
    </source>
</evidence>
<evidence type="ECO:0000313" key="5">
    <source>
        <dbReference type="Proteomes" id="UP000237056"/>
    </source>
</evidence>
<dbReference type="GO" id="GO:0016747">
    <property type="term" value="F:acyltransferase activity, transferring groups other than amino-acyl groups"/>
    <property type="evidence" value="ECO:0007669"/>
    <property type="project" value="InterPro"/>
</dbReference>
<keyword evidence="5" id="KW-1185">Reference proteome</keyword>
<keyword evidence="1 4" id="KW-0808">Transferase</keyword>
<accession>A0A2S4NB89</accession>
<dbReference type="InterPro" id="IPR050832">
    <property type="entry name" value="Bact_Acetyltransf"/>
</dbReference>
<dbReference type="EMBL" id="PQNY01000001">
    <property type="protein sequence ID" value="POS02974.1"/>
    <property type="molecule type" value="Genomic_DNA"/>
</dbReference>
<dbReference type="RefSeq" id="WP_103724722.1">
    <property type="nucleotide sequence ID" value="NZ_PQNY01000001.1"/>
</dbReference>
<dbReference type="InterPro" id="IPR000182">
    <property type="entry name" value="GNAT_dom"/>
</dbReference>
<evidence type="ECO:0000313" key="4">
    <source>
        <dbReference type="EMBL" id="POS02974.1"/>
    </source>
</evidence>
<dbReference type="PANTHER" id="PTHR43877:SF2">
    <property type="entry name" value="AMINOALKYLPHOSPHONATE N-ACETYLTRANSFERASE-RELATED"/>
    <property type="match status" value="1"/>
</dbReference>
<keyword evidence="2 4" id="KW-0012">Acyltransferase</keyword>
<dbReference type="Pfam" id="PF00583">
    <property type="entry name" value="Acetyltransf_1"/>
    <property type="match status" value="1"/>
</dbReference>
<dbReference type="OrthoDB" id="1342666at2"/>
<dbReference type="SUPFAM" id="SSF55729">
    <property type="entry name" value="Acyl-CoA N-acyltransferases (Nat)"/>
    <property type="match status" value="1"/>
</dbReference>
<dbReference type="PANTHER" id="PTHR43877">
    <property type="entry name" value="AMINOALKYLPHOSPHONATE N-ACETYLTRANSFERASE-RELATED-RELATED"/>
    <property type="match status" value="1"/>
</dbReference>
<dbReference type="InterPro" id="IPR016181">
    <property type="entry name" value="Acyl_CoA_acyltransferase"/>
</dbReference>
<feature type="domain" description="N-acetyltransferase" evidence="3">
    <location>
        <begin position="78"/>
        <end position="224"/>
    </location>
</feature>
<reference evidence="4 5" key="1">
    <citation type="submission" date="2018-01" db="EMBL/GenBank/DDBJ databases">
        <title>Genomic Encyclopedia of Type Strains, Phase I: the one thousand microbial genomes (KMG-I) project.</title>
        <authorList>
            <person name="Goeker M."/>
        </authorList>
    </citation>
    <scope>NUCLEOTIDE SEQUENCE [LARGE SCALE GENOMIC DNA]</scope>
    <source>
        <strain evidence="4 5">DSM 17960</strain>
    </source>
</reference>
<dbReference type="Proteomes" id="UP000237056">
    <property type="component" value="Unassembled WGS sequence"/>
</dbReference>
<evidence type="ECO:0000256" key="2">
    <source>
        <dbReference type="ARBA" id="ARBA00023315"/>
    </source>
</evidence>
<name>A0A2S4NB89_9FLAO</name>
<dbReference type="AlphaFoldDB" id="A0A2S4NB89"/>
<organism evidence="4 5">
    <name type="scientific">Flavobacterium croceum DSM 17960</name>
    <dbReference type="NCBI Taxonomy" id="1121886"/>
    <lineage>
        <taxon>Bacteria</taxon>
        <taxon>Pseudomonadati</taxon>
        <taxon>Bacteroidota</taxon>
        <taxon>Flavobacteriia</taxon>
        <taxon>Flavobacteriales</taxon>
        <taxon>Flavobacteriaceae</taxon>
        <taxon>Flavobacterium</taxon>
    </lineage>
</organism>
<proteinExistence type="predicted"/>
<gene>
    <name evidence="4" type="ORF">Q361_10172</name>
</gene>
<protein>
    <submittedName>
        <fullName evidence="4">dTDP-4-amino-4,6-dideoxy-D-galactose acyltransferase</fullName>
    </submittedName>
</protein>